<dbReference type="Gene3D" id="2.160.10.10">
    <property type="entry name" value="Hexapeptide repeat proteins"/>
    <property type="match status" value="1"/>
</dbReference>
<evidence type="ECO:0000256" key="5">
    <source>
        <dbReference type="PIRSR" id="PIRSR620019-1"/>
    </source>
</evidence>
<keyword evidence="3" id="KW-0677">Repeat</keyword>
<keyword evidence="9" id="KW-1185">Reference proteome</keyword>
<dbReference type="Gene3D" id="3.40.50.20">
    <property type="match status" value="1"/>
</dbReference>
<evidence type="ECO:0000256" key="4">
    <source>
        <dbReference type="ARBA" id="ARBA00023315"/>
    </source>
</evidence>
<dbReference type="GO" id="GO:0016746">
    <property type="term" value="F:acyltransferase activity"/>
    <property type="evidence" value="ECO:0007669"/>
    <property type="project" value="UniProtKB-KW"/>
</dbReference>
<gene>
    <name evidence="8" type="ORF">SAMN02982931_02800</name>
</gene>
<feature type="binding site" evidence="6">
    <location>
        <position position="68"/>
    </location>
    <ligand>
        <name>substrate</name>
    </ligand>
</feature>
<dbReference type="InterPro" id="IPR011004">
    <property type="entry name" value="Trimer_LpxA-like_sf"/>
</dbReference>
<feature type="binding site" evidence="6">
    <location>
        <position position="144"/>
    </location>
    <ligand>
        <name>acetyl-CoA</name>
        <dbReference type="ChEBI" id="CHEBI:57288"/>
    </ligand>
</feature>
<evidence type="ECO:0000313" key="9">
    <source>
        <dbReference type="Proteomes" id="UP000199071"/>
    </source>
</evidence>
<feature type="binding site" evidence="6">
    <location>
        <position position="165"/>
    </location>
    <ligand>
        <name>acetyl-CoA</name>
        <dbReference type="ChEBI" id="CHEBI:57288"/>
    </ligand>
</feature>
<dbReference type="Pfam" id="PF17836">
    <property type="entry name" value="PglD_N"/>
    <property type="match status" value="1"/>
</dbReference>
<reference evidence="8 9" key="1">
    <citation type="submission" date="2016-10" db="EMBL/GenBank/DDBJ databases">
        <authorList>
            <person name="de Groot N.N."/>
        </authorList>
    </citation>
    <scope>NUCLEOTIDE SEQUENCE [LARGE SCALE GENOMIC DNA]</scope>
    <source>
        <strain evidence="8 9">ATCC 35022</strain>
    </source>
</reference>
<dbReference type="NCBIfam" id="TIGR03570">
    <property type="entry name" value="NeuD_NnaD"/>
    <property type="match status" value="1"/>
</dbReference>
<dbReference type="PANTHER" id="PTHR43300">
    <property type="entry name" value="ACETYLTRANSFERASE"/>
    <property type="match status" value="1"/>
</dbReference>
<comment type="similarity">
    <text evidence="1">Belongs to the transferase hexapeptide repeat family.</text>
</comment>
<dbReference type="InterPro" id="IPR001451">
    <property type="entry name" value="Hexapep"/>
</dbReference>
<dbReference type="SUPFAM" id="SSF51161">
    <property type="entry name" value="Trimeric LpxA-like enzymes"/>
    <property type="match status" value="1"/>
</dbReference>
<dbReference type="OrthoDB" id="9815592at2"/>
<dbReference type="AlphaFoldDB" id="A0A1G6CV71"/>
<dbReference type="STRING" id="665467.SAMN02982931_02800"/>
<dbReference type="Proteomes" id="UP000199071">
    <property type="component" value="Unassembled WGS sequence"/>
</dbReference>
<accession>A0A1G6CV71</accession>
<dbReference type="CDD" id="cd03360">
    <property type="entry name" value="LbH_AT_putative"/>
    <property type="match status" value="1"/>
</dbReference>
<feature type="active site" description="Proton acceptor" evidence="5">
    <location>
        <position position="135"/>
    </location>
</feature>
<dbReference type="EMBL" id="FMXQ01000005">
    <property type="protein sequence ID" value="SDB36837.1"/>
    <property type="molecule type" value="Genomic_DNA"/>
</dbReference>
<evidence type="ECO:0000256" key="1">
    <source>
        <dbReference type="ARBA" id="ARBA00007274"/>
    </source>
</evidence>
<dbReference type="PANTHER" id="PTHR43300:SF7">
    <property type="entry name" value="UDP-N-ACETYLBACILLOSAMINE N-ACETYLTRANSFERASE"/>
    <property type="match status" value="1"/>
</dbReference>
<dbReference type="RefSeq" id="WP_090877051.1">
    <property type="nucleotide sequence ID" value="NZ_FMXQ01000005.1"/>
</dbReference>
<dbReference type="InterPro" id="IPR050179">
    <property type="entry name" value="Trans_hexapeptide_repeat"/>
</dbReference>
<evidence type="ECO:0000256" key="2">
    <source>
        <dbReference type="ARBA" id="ARBA00022679"/>
    </source>
</evidence>
<evidence type="ECO:0000313" key="8">
    <source>
        <dbReference type="EMBL" id="SDB36837.1"/>
    </source>
</evidence>
<dbReference type="Pfam" id="PF00132">
    <property type="entry name" value="Hexapep"/>
    <property type="match status" value="1"/>
</dbReference>
<feature type="site" description="Increases basicity of active site His" evidence="5">
    <location>
        <position position="136"/>
    </location>
</feature>
<evidence type="ECO:0000256" key="6">
    <source>
        <dbReference type="PIRSR" id="PIRSR620019-2"/>
    </source>
</evidence>
<sequence>MTTLLLVGASGHGRVLADLGETLGFVGIAFVDDRWPEVTDNNGWPVIGATRDVVRLSGQYDAVVVSIGANEPRLALHRRLMEQGVAASTLVHPSAVISSRAEIGVGSVVLANVVVGAFATVGEAAILNTACTVDHDCRLADGVHISPGVHLAGQVHVGERTWIGIGTSVREGAVIGKGVVIGAGAAVVSDIADSVIATGVPARPRQIGGAAT</sequence>
<name>A0A1G6CV71_9HYPH</name>
<dbReference type="PROSITE" id="PS00101">
    <property type="entry name" value="HEXAPEP_TRANSFERASES"/>
    <property type="match status" value="1"/>
</dbReference>
<feature type="binding site" evidence="6">
    <location>
        <begin position="10"/>
        <end position="12"/>
    </location>
    <ligand>
        <name>substrate</name>
    </ligand>
</feature>
<keyword evidence="2 8" id="KW-0808">Transferase</keyword>
<dbReference type="InterPro" id="IPR020019">
    <property type="entry name" value="AcTrfase_PglD-like"/>
</dbReference>
<keyword evidence="4" id="KW-0012">Acyltransferase</keyword>
<protein>
    <submittedName>
        <fullName evidence="8">Transferase hexapeptide (Six repeat-containing protein)</fullName>
    </submittedName>
</protein>
<dbReference type="InterPro" id="IPR018357">
    <property type="entry name" value="Hexapep_transf_CS"/>
</dbReference>
<feature type="domain" description="PglD N-terminal" evidence="7">
    <location>
        <begin position="4"/>
        <end position="80"/>
    </location>
</feature>
<dbReference type="InterPro" id="IPR041561">
    <property type="entry name" value="PglD_N"/>
</dbReference>
<organism evidence="8 9">
    <name type="scientific">Bauldia litoralis</name>
    <dbReference type="NCBI Taxonomy" id="665467"/>
    <lineage>
        <taxon>Bacteria</taxon>
        <taxon>Pseudomonadati</taxon>
        <taxon>Pseudomonadota</taxon>
        <taxon>Alphaproteobacteria</taxon>
        <taxon>Hyphomicrobiales</taxon>
        <taxon>Kaistiaceae</taxon>
        <taxon>Bauldia</taxon>
    </lineage>
</organism>
<evidence type="ECO:0000259" key="7">
    <source>
        <dbReference type="Pfam" id="PF17836"/>
    </source>
</evidence>
<proteinExistence type="inferred from homology"/>
<feature type="binding site" evidence="6">
    <location>
        <begin position="32"/>
        <end position="33"/>
    </location>
    <ligand>
        <name>substrate</name>
    </ligand>
</feature>
<evidence type="ECO:0000256" key="3">
    <source>
        <dbReference type="ARBA" id="ARBA00022737"/>
    </source>
</evidence>